<dbReference type="STRING" id="1328313.DS2_07248"/>
<proteinExistence type="predicted"/>
<protein>
    <recommendedName>
        <fullName evidence="3">Lipoprotein</fullName>
    </recommendedName>
</protein>
<name>W7QCJ6_9ALTE</name>
<dbReference type="OrthoDB" id="6386204at2"/>
<dbReference type="EMBL" id="ARZY01000010">
    <property type="protein sequence ID" value="EWH10609.1"/>
    <property type="molecule type" value="Genomic_DNA"/>
</dbReference>
<evidence type="ECO:0000313" key="1">
    <source>
        <dbReference type="EMBL" id="EWH10609.1"/>
    </source>
</evidence>
<dbReference type="RefSeq" id="WP_160168545.1">
    <property type="nucleotide sequence ID" value="NZ_ARZY01000010.1"/>
</dbReference>
<reference evidence="1 2" key="1">
    <citation type="journal article" date="2014" name="Genome Announc.">
        <title>Draft Genome Sequence of the Agar-Degrading Bacterium Catenovulum sp. Strain DS-2, Isolated from Intestines of Haliotis diversicolor.</title>
        <authorList>
            <person name="Shan D."/>
            <person name="Li X."/>
            <person name="Gu Z."/>
            <person name="Wei G."/>
            <person name="Gao Z."/>
            <person name="Shao Z."/>
        </authorList>
    </citation>
    <scope>NUCLEOTIDE SEQUENCE [LARGE SCALE GENOMIC DNA]</scope>
    <source>
        <strain evidence="1 2">DS-2</strain>
    </source>
</reference>
<sequence>MRPESTSHDVSYQLQPVPKSWVGTSWLNKFRFNQQPEMLLMLEFSADAVNFAVMDLSGMVVAQGQQFNNGQLVVEKSLPIPIDVKRILTDIQWMHWPSQSVERGLNSTIKMQNKLQQNGNMQRIFSQNGLNVVTITDNHGTILLIHHLDDYQVKVQRLN</sequence>
<dbReference type="AlphaFoldDB" id="W7QCJ6"/>
<dbReference type="Pfam" id="PF11659">
    <property type="entry name" value="DUF3261"/>
    <property type="match status" value="1"/>
</dbReference>
<organism evidence="1 2">
    <name type="scientific">Catenovulum agarivorans DS-2</name>
    <dbReference type="NCBI Taxonomy" id="1328313"/>
    <lineage>
        <taxon>Bacteria</taxon>
        <taxon>Pseudomonadati</taxon>
        <taxon>Pseudomonadota</taxon>
        <taxon>Gammaproteobacteria</taxon>
        <taxon>Alteromonadales</taxon>
        <taxon>Alteromonadaceae</taxon>
        <taxon>Catenovulum</taxon>
    </lineage>
</organism>
<accession>W7QCJ6</accession>
<dbReference type="InterPro" id="IPR021675">
    <property type="entry name" value="DUF3261"/>
</dbReference>
<comment type="caution">
    <text evidence="1">The sequence shown here is derived from an EMBL/GenBank/DDBJ whole genome shotgun (WGS) entry which is preliminary data.</text>
</comment>
<dbReference type="Proteomes" id="UP000019276">
    <property type="component" value="Unassembled WGS sequence"/>
</dbReference>
<evidence type="ECO:0000313" key="2">
    <source>
        <dbReference type="Proteomes" id="UP000019276"/>
    </source>
</evidence>
<gene>
    <name evidence="1" type="ORF">DS2_07248</name>
</gene>
<keyword evidence="2" id="KW-1185">Reference proteome</keyword>
<evidence type="ECO:0008006" key="3">
    <source>
        <dbReference type="Google" id="ProtNLM"/>
    </source>
</evidence>